<evidence type="ECO:0000256" key="3">
    <source>
        <dbReference type="ARBA" id="ARBA00023015"/>
    </source>
</evidence>
<evidence type="ECO:0000256" key="6">
    <source>
        <dbReference type="PROSITE-ProRule" id="PRU00169"/>
    </source>
</evidence>
<dbReference type="SUPFAM" id="SSF46894">
    <property type="entry name" value="C-terminal effector domain of the bipartite response regulators"/>
    <property type="match status" value="1"/>
</dbReference>
<keyword evidence="3" id="KW-0805">Transcription regulation</keyword>
<dbReference type="Gene3D" id="1.10.10.10">
    <property type="entry name" value="Winged helix-like DNA-binding domain superfamily/Winged helix DNA-binding domain"/>
    <property type="match status" value="1"/>
</dbReference>
<organism evidence="10">
    <name type="scientific">uncultured bacterium</name>
    <name type="common">gcode 4</name>
    <dbReference type="NCBI Taxonomy" id="1234023"/>
    <lineage>
        <taxon>Bacteria</taxon>
        <taxon>environmental samples</taxon>
    </lineage>
</organism>
<sequence>MKILLVEDNKTIGNNIKKYLELEHREVMRAENWLYALELLKHHTFDVIILDIMLPGMDGITLCKNIRKKHTTTPILMTTAKGELDDKLEWFASGADDYIVKPFDLKELDARINAVVKRLPTRDVLEYKKIRLDRDQKKVFKNTKEIKTTLKEFQILEYLLERKWRSISRTEIIEEIWGNDQIFEEDAKLDVYISTLRKKLGKTIIETIKGFGYQIAS</sequence>
<feature type="domain" description="OmpR/PhoB-type" evidence="9">
    <location>
        <begin position="122"/>
        <end position="217"/>
    </location>
</feature>
<dbReference type="CDD" id="cd17574">
    <property type="entry name" value="REC_OmpR"/>
    <property type="match status" value="1"/>
</dbReference>
<dbReference type="InterPro" id="IPR001867">
    <property type="entry name" value="OmpR/PhoB-type_DNA-bd"/>
</dbReference>
<dbReference type="Gene3D" id="6.10.250.690">
    <property type="match status" value="1"/>
</dbReference>
<evidence type="ECO:0000256" key="7">
    <source>
        <dbReference type="PROSITE-ProRule" id="PRU01091"/>
    </source>
</evidence>
<dbReference type="GO" id="GO:0006355">
    <property type="term" value="P:regulation of DNA-templated transcription"/>
    <property type="evidence" value="ECO:0007669"/>
    <property type="project" value="InterPro"/>
</dbReference>
<evidence type="ECO:0000256" key="1">
    <source>
        <dbReference type="ARBA" id="ARBA00022553"/>
    </source>
</evidence>
<evidence type="ECO:0000256" key="4">
    <source>
        <dbReference type="ARBA" id="ARBA00023125"/>
    </source>
</evidence>
<evidence type="ECO:0000259" key="8">
    <source>
        <dbReference type="PROSITE" id="PS50110"/>
    </source>
</evidence>
<dbReference type="InterPro" id="IPR016032">
    <property type="entry name" value="Sig_transdc_resp-reg_C-effctor"/>
</dbReference>
<keyword evidence="5" id="KW-0804">Transcription</keyword>
<protein>
    <submittedName>
        <fullName evidence="10">Two component transcriptional regulator, winged helix family</fullName>
    </submittedName>
</protein>
<dbReference type="GO" id="GO:0000976">
    <property type="term" value="F:transcription cis-regulatory region binding"/>
    <property type="evidence" value="ECO:0007669"/>
    <property type="project" value="TreeGrafter"/>
</dbReference>
<dbReference type="SMART" id="SM00448">
    <property type="entry name" value="REC"/>
    <property type="match status" value="1"/>
</dbReference>
<dbReference type="Pfam" id="PF00486">
    <property type="entry name" value="Trans_reg_C"/>
    <property type="match status" value="1"/>
</dbReference>
<evidence type="ECO:0000256" key="5">
    <source>
        <dbReference type="ARBA" id="ARBA00023163"/>
    </source>
</evidence>
<dbReference type="GO" id="GO:0000156">
    <property type="term" value="F:phosphorelay response regulator activity"/>
    <property type="evidence" value="ECO:0007669"/>
    <property type="project" value="TreeGrafter"/>
</dbReference>
<dbReference type="InterPro" id="IPR011006">
    <property type="entry name" value="CheY-like_superfamily"/>
</dbReference>
<dbReference type="FunFam" id="3.40.50.2300:FF:000001">
    <property type="entry name" value="DNA-binding response regulator PhoB"/>
    <property type="match status" value="1"/>
</dbReference>
<dbReference type="SMART" id="SM00862">
    <property type="entry name" value="Trans_reg_C"/>
    <property type="match status" value="1"/>
</dbReference>
<dbReference type="GO" id="GO:0005829">
    <property type="term" value="C:cytosol"/>
    <property type="evidence" value="ECO:0007669"/>
    <property type="project" value="TreeGrafter"/>
</dbReference>
<dbReference type="InterPro" id="IPR036388">
    <property type="entry name" value="WH-like_DNA-bd_sf"/>
</dbReference>
<proteinExistence type="predicted"/>
<keyword evidence="1 6" id="KW-0597">Phosphoprotein</keyword>
<dbReference type="Pfam" id="PF00072">
    <property type="entry name" value="Response_reg"/>
    <property type="match status" value="1"/>
</dbReference>
<evidence type="ECO:0000256" key="2">
    <source>
        <dbReference type="ARBA" id="ARBA00023012"/>
    </source>
</evidence>
<feature type="modified residue" description="4-aspartylphosphate" evidence="6">
    <location>
        <position position="51"/>
    </location>
</feature>
<feature type="DNA-binding region" description="OmpR/PhoB-type" evidence="7">
    <location>
        <begin position="122"/>
        <end position="217"/>
    </location>
</feature>
<keyword evidence="4 7" id="KW-0238">DNA-binding</keyword>
<dbReference type="PROSITE" id="PS50110">
    <property type="entry name" value="RESPONSE_REGULATORY"/>
    <property type="match status" value="1"/>
</dbReference>
<name>K1XXQ1_9BACT</name>
<dbReference type="EMBL" id="AMFJ01036125">
    <property type="protein sequence ID" value="EKD25118.1"/>
    <property type="molecule type" value="Genomic_DNA"/>
</dbReference>
<dbReference type="InterPro" id="IPR001789">
    <property type="entry name" value="Sig_transdc_resp-reg_receiver"/>
</dbReference>
<evidence type="ECO:0000259" key="9">
    <source>
        <dbReference type="PROSITE" id="PS51755"/>
    </source>
</evidence>
<dbReference type="Gene3D" id="3.40.50.2300">
    <property type="match status" value="1"/>
</dbReference>
<dbReference type="PANTHER" id="PTHR48111">
    <property type="entry name" value="REGULATOR OF RPOS"/>
    <property type="match status" value="1"/>
</dbReference>
<gene>
    <name evidence="10" type="ORF">ACD_80C00118G0027</name>
</gene>
<dbReference type="AlphaFoldDB" id="K1XXQ1"/>
<accession>K1XXQ1</accession>
<evidence type="ECO:0000313" key="10">
    <source>
        <dbReference type="EMBL" id="EKD25118.1"/>
    </source>
</evidence>
<keyword evidence="2" id="KW-0902">Two-component regulatory system</keyword>
<dbReference type="PANTHER" id="PTHR48111:SF1">
    <property type="entry name" value="TWO-COMPONENT RESPONSE REGULATOR ORR33"/>
    <property type="match status" value="1"/>
</dbReference>
<reference evidence="10" key="1">
    <citation type="journal article" date="2012" name="Science">
        <title>Fermentation, hydrogen, and sulfur metabolism in multiple uncultivated bacterial phyla.</title>
        <authorList>
            <person name="Wrighton K.C."/>
            <person name="Thomas B.C."/>
            <person name="Sharon I."/>
            <person name="Miller C.S."/>
            <person name="Castelle C.J."/>
            <person name="VerBerkmoes N.C."/>
            <person name="Wilkins M.J."/>
            <person name="Hettich R.L."/>
            <person name="Lipton M.S."/>
            <person name="Williams K.H."/>
            <person name="Long P.E."/>
            <person name="Banfield J.F."/>
        </authorList>
    </citation>
    <scope>NUCLEOTIDE SEQUENCE [LARGE SCALE GENOMIC DNA]</scope>
</reference>
<dbReference type="CDD" id="cd00383">
    <property type="entry name" value="trans_reg_C"/>
    <property type="match status" value="1"/>
</dbReference>
<feature type="domain" description="Response regulatory" evidence="8">
    <location>
        <begin position="2"/>
        <end position="116"/>
    </location>
</feature>
<comment type="caution">
    <text evidence="10">The sequence shown here is derived from an EMBL/GenBank/DDBJ whole genome shotgun (WGS) entry which is preliminary data.</text>
</comment>
<dbReference type="InterPro" id="IPR039420">
    <property type="entry name" value="WalR-like"/>
</dbReference>
<dbReference type="GO" id="GO:0032993">
    <property type="term" value="C:protein-DNA complex"/>
    <property type="evidence" value="ECO:0007669"/>
    <property type="project" value="TreeGrafter"/>
</dbReference>
<dbReference type="PROSITE" id="PS51755">
    <property type="entry name" value="OMPR_PHOB"/>
    <property type="match status" value="1"/>
</dbReference>
<dbReference type="SUPFAM" id="SSF52172">
    <property type="entry name" value="CheY-like"/>
    <property type="match status" value="1"/>
</dbReference>